<proteinExistence type="predicted"/>
<keyword evidence="2" id="KW-1185">Reference proteome</keyword>
<accession>A0A4Y2ILP6</accession>
<dbReference type="AlphaFoldDB" id="A0A4Y2ILP6"/>
<reference evidence="1 2" key="1">
    <citation type="journal article" date="2019" name="Sci. Rep.">
        <title>Orb-weaving spider Araneus ventricosus genome elucidates the spidroin gene catalogue.</title>
        <authorList>
            <person name="Kono N."/>
            <person name="Nakamura H."/>
            <person name="Ohtoshi R."/>
            <person name="Moran D.A.P."/>
            <person name="Shinohara A."/>
            <person name="Yoshida Y."/>
            <person name="Fujiwara M."/>
            <person name="Mori M."/>
            <person name="Tomita M."/>
            <person name="Arakawa K."/>
        </authorList>
    </citation>
    <scope>NUCLEOTIDE SEQUENCE [LARGE SCALE GENOMIC DNA]</scope>
</reference>
<name>A0A4Y2ILP6_ARAVE</name>
<comment type="caution">
    <text evidence="1">The sequence shown here is derived from an EMBL/GenBank/DDBJ whole genome shotgun (WGS) entry which is preliminary data.</text>
</comment>
<evidence type="ECO:0000313" key="1">
    <source>
        <dbReference type="EMBL" id="GBM78708.1"/>
    </source>
</evidence>
<dbReference type="EMBL" id="BGPR01002772">
    <property type="protein sequence ID" value="GBM78708.1"/>
    <property type="molecule type" value="Genomic_DNA"/>
</dbReference>
<gene>
    <name evidence="1" type="ORF">AVEN_25768_1</name>
</gene>
<protein>
    <submittedName>
        <fullName evidence="1">Uncharacterized protein</fullName>
    </submittedName>
</protein>
<organism evidence="1 2">
    <name type="scientific">Araneus ventricosus</name>
    <name type="common">Orbweaver spider</name>
    <name type="synonym">Epeira ventricosa</name>
    <dbReference type="NCBI Taxonomy" id="182803"/>
    <lineage>
        <taxon>Eukaryota</taxon>
        <taxon>Metazoa</taxon>
        <taxon>Ecdysozoa</taxon>
        <taxon>Arthropoda</taxon>
        <taxon>Chelicerata</taxon>
        <taxon>Arachnida</taxon>
        <taxon>Araneae</taxon>
        <taxon>Araneomorphae</taxon>
        <taxon>Entelegynae</taxon>
        <taxon>Araneoidea</taxon>
        <taxon>Araneidae</taxon>
        <taxon>Araneus</taxon>
    </lineage>
</organism>
<evidence type="ECO:0000313" key="2">
    <source>
        <dbReference type="Proteomes" id="UP000499080"/>
    </source>
</evidence>
<sequence length="99" mass="11051">MKDARSTCCLLTISSETTAKVSPMVEVVSGRMKRNILSDFSGTSLSPAQRFLAFPGVKLIPIEVERVQGWRSSEFLRPQLRPNVESHTYNDEFGLVTFG</sequence>
<dbReference type="Proteomes" id="UP000499080">
    <property type="component" value="Unassembled WGS sequence"/>
</dbReference>